<gene>
    <name evidence="2" type="ORF">DFP97_107275</name>
</gene>
<protein>
    <submittedName>
        <fullName evidence="2">Uncharacterized protein DUF2798</fullName>
    </submittedName>
</protein>
<feature type="transmembrane region" description="Helical" evidence="1">
    <location>
        <begin position="12"/>
        <end position="31"/>
    </location>
</feature>
<dbReference type="InterPro" id="IPR021529">
    <property type="entry name" value="DUF2798"/>
</dbReference>
<dbReference type="Proteomes" id="UP000252415">
    <property type="component" value="Unassembled WGS sequence"/>
</dbReference>
<dbReference type="EMBL" id="QPJD01000007">
    <property type="protein sequence ID" value="RCW48073.1"/>
    <property type="molecule type" value="Genomic_DNA"/>
</dbReference>
<keyword evidence="1" id="KW-1133">Transmembrane helix</keyword>
<organism evidence="2 3">
    <name type="scientific">Paenibacillus prosopidis</name>
    <dbReference type="NCBI Taxonomy" id="630520"/>
    <lineage>
        <taxon>Bacteria</taxon>
        <taxon>Bacillati</taxon>
        <taxon>Bacillota</taxon>
        <taxon>Bacilli</taxon>
        <taxon>Bacillales</taxon>
        <taxon>Paenibacillaceae</taxon>
        <taxon>Paenibacillus</taxon>
    </lineage>
</organism>
<dbReference type="Pfam" id="PF11391">
    <property type="entry name" value="DUF2798"/>
    <property type="match status" value="1"/>
</dbReference>
<evidence type="ECO:0000313" key="3">
    <source>
        <dbReference type="Proteomes" id="UP000252415"/>
    </source>
</evidence>
<dbReference type="AlphaFoldDB" id="A0A368W726"/>
<dbReference type="OrthoDB" id="1684255at2"/>
<feature type="transmembrane region" description="Helical" evidence="1">
    <location>
        <begin position="43"/>
        <end position="61"/>
    </location>
</feature>
<keyword evidence="1" id="KW-0812">Transmembrane</keyword>
<evidence type="ECO:0000313" key="2">
    <source>
        <dbReference type="EMBL" id="RCW48073.1"/>
    </source>
</evidence>
<keyword evidence="3" id="KW-1185">Reference proteome</keyword>
<accession>A0A368W726</accession>
<name>A0A368W726_9BACL</name>
<keyword evidence="1" id="KW-0472">Membrane</keyword>
<evidence type="ECO:0000256" key="1">
    <source>
        <dbReference type="SAM" id="Phobius"/>
    </source>
</evidence>
<dbReference type="RefSeq" id="WP_114380471.1">
    <property type="nucleotide sequence ID" value="NZ_QPJD01000007.1"/>
</dbReference>
<proteinExistence type="predicted"/>
<comment type="caution">
    <text evidence="2">The sequence shown here is derived from an EMBL/GenBank/DDBJ whole genome shotgun (WGS) entry which is preliminary data.</text>
</comment>
<sequence length="78" mass="8945">MKINKKYERITFAFLMALCMSAIISFFMVLVNTGFQLELLGTWLATWGMAFFIAFPAACVLPKQIGKIMRKISFIENK</sequence>
<reference evidence="2 3" key="1">
    <citation type="submission" date="2018-07" db="EMBL/GenBank/DDBJ databases">
        <title>Genomic Encyclopedia of Type Strains, Phase III (KMG-III): the genomes of soil and plant-associated and newly described type strains.</title>
        <authorList>
            <person name="Whitman W."/>
        </authorList>
    </citation>
    <scope>NUCLEOTIDE SEQUENCE [LARGE SCALE GENOMIC DNA]</scope>
    <source>
        <strain evidence="2 3">CECT 7506</strain>
    </source>
</reference>